<evidence type="ECO:0000259" key="13">
    <source>
        <dbReference type="PROSITE" id="PS50885"/>
    </source>
</evidence>
<dbReference type="Proteomes" id="UP001610706">
    <property type="component" value="Unassembled WGS sequence"/>
</dbReference>
<organism evidence="14 15">
    <name type="scientific">Oceanimonas smirnovii</name>
    <dbReference type="NCBI Taxonomy" id="264574"/>
    <lineage>
        <taxon>Bacteria</taxon>
        <taxon>Pseudomonadati</taxon>
        <taxon>Pseudomonadota</taxon>
        <taxon>Gammaproteobacteria</taxon>
        <taxon>Aeromonadales</taxon>
        <taxon>Aeromonadaceae</taxon>
        <taxon>Oceanimonas</taxon>
    </lineage>
</organism>
<accession>A0ABW7P1I0</accession>
<keyword evidence="4" id="KW-0145">Chemotaxis</keyword>
<dbReference type="CDD" id="cd06225">
    <property type="entry name" value="HAMP"/>
    <property type="match status" value="1"/>
</dbReference>
<dbReference type="PANTHER" id="PTHR32089:SF39">
    <property type="entry name" value="METHYL-ACCEPTING CHEMOTAXIS PROTEIN HLYB"/>
    <property type="match status" value="1"/>
</dbReference>
<evidence type="ECO:0000313" key="14">
    <source>
        <dbReference type="EMBL" id="MFH7565296.1"/>
    </source>
</evidence>
<evidence type="ECO:0000256" key="11">
    <source>
        <dbReference type="SAM" id="Phobius"/>
    </source>
</evidence>
<comment type="similarity">
    <text evidence="9">Belongs to the methyl-accepting chemotaxis (MCP) protein family.</text>
</comment>
<dbReference type="Gene3D" id="1.10.287.950">
    <property type="entry name" value="Methyl-accepting chemotaxis protein"/>
    <property type="match status" value="1"/>
</dbReference>
<dbReference type="Pfam" id="PF00672">
    <property type="entry name" value="HAMP"/>
    <property type="match status" value="1"/>
</dbReference>
<feature type="domain" description="HAMP" evidence="13">
    <location>
        <begin position="313"/>
        <end position="367"/>
    </location>
</feature>
<dbReference type="InterPro" id="IPR033479">
    <property type="entry name" value="dCache_1"/>
</dbReference>
<keyword evidence="6 11" id="KW-1133">Transmembrane helix</keyword>
<evidence type="ECO:0000259" key="12">
    <source>
        <dbReference type="PROSITE" id="PS50111"/>
    </source>
</evidence>
<comment type="subcellular location">
    <subcellularLocation>
        <location evidence="1">Cell membrane</location>
        <topology evidence="1">Multi-pass membrane protein</topology>
    </subcellularLocation>
</comment>
<dbReference type="PROSITE" id="PS50111">
    <property type="entry name" value="CHEMOTAXIS_TRANSDUC_2"/>
    <property type="match status" value="1"/>
</dbReference>
<evidence type="ECO:0000256" key="9">
    <source>
        <dbReference type="ARBA" id="ARBA00029447"/>
    </source>
</evidence>
<dbReference type="Pfam" id="PF00015">
    <property type="entry name" value="MCPsignal"/>
    <property type="match status" value="1"/>
</dbReference>
<evidence type="ECO:0000256" key="4">
    <source>
        <dbReference type="ARBA" id="ARBA00022500"/>
    </source>
</evidence>
<keyword evidence="7 11" id="KW-0472">Membrane</keyword>
<dbReference type="InterPro" id="IPR003660">
    <property type="entry name" value="HAMP_dom"/>
</dbReference>
<keyword evidence="2" id="KW-1003">Cell membrane</keyword>
<keyword evidence="15" id="KW-1185">Reference proteome</keyword>
<dbReference type="InterPro" id="IPR004089">
    <property type="entry name" value="MCPsignal_dom"/>
</dbReference>
<dbReference type="PROSITE" id="PS50885">
    <property type="entry name" value="HAMP"/>
    <property type="match status" value="1"/>
</dbReference>
<sequence>MHKFKLTTILIAFVTLSLAVLTLVSTVINVERFSGLYYGKTESEYLPNSVGKVAEQVRAELLPTILLSDNLAANGLVHDWMREGESASPMHGSVMSFFREQQQYTGASTLFWVSGETSTYYTDAGVFKQISTTDPRDNWYYRFINSNQQRVLNLDPDERTGKLTLFVNSVVEIDGKRVGAAGMGQDVSAVVELISGYHLGENGYLFLVDGNGVINAHPKSELVGKQVSALAGFEPVKQLLENTSASFEFEQTRFNGEEVYLATQPIEETGLKLVAVLPSAEISGAINEAISSSVLVSVLLAAVFVVITVLFARALGKAIRRVGDDLLNMSGNGGDLTTRLDDSHDNELGHLAHGFNAIIGKIRELVAEIKATETAMKSGIEQLADLADDTFRATDVQRGQTEQVATAITEMGQTVTEVSGIAQRTATDTEAAVGEAGSTNANMALTTQTMAQLNRVMTDIEATINDFADQADAINSVVEVINAISEQTNLLALNAAIEAARAGEQGRGFAVVADEVRSLAQRTQASTQEISEQIGRLQQTARQSTAAIREGTESSQRVAESTEQSARALASIQQRFEAISSGSHQVAAATEEQGAVAEHINQSAHVISDSASGIHHNAEQQLAAIGELQQRAEHLRALVSQFKV</sequence>
<keyword evidence="3" id="KW-0488">Methylation</keyword>
<dbReference type="Pfam" id="PF02743">
    <property type="entry name" value="dCache_1"/>
    <property type="match status" value="1"/>
</dbReference>
<evidence type="ECO:0000256" key="8">
    <source>
        <dbReference type="ARBA" id="ARBA00023224"/>
    </source>
</evidence>
<dbReference type="SMART" id="SM00283">
    <property type="entry name" value="MA"/>
    <property type="match status" value="1"/>
</dbReference>
<name>A0ABW7P1I0_9GAMM</name>
<dbReference type="EMBL" id="JBGFTR010000010">
    <property type="protein sequence ID" value="MFH7565296.1"/>
    <property type="molecule type" value="Genomic_DNA"/>
</dbReference>
<dbReference type="PANTHER" id="PTHR32089">
    <property type="entry name" value="METHYL-ACCEPTING CHEMOTAXIS PROTEIN MCPB"/>
    <property type="match status" value="1"/>
</dbReference>
<dbReference type="Gene3D" id="3.30.450.20">
    <property type="entry name" value="PAS domain"/>
    <property type="match status" value="1"/>
</dbReference>
<protein>
    <submittedName>
        <fullName evidence="14">Methyl-accepting chemotaxis protein</fullName>
    </submittedName>
</protein>
<evidence type="ECO:0000256" key="10">
    <source>
        <dbReference type="PROSITE-ProRule" id="PRU00284"/>
    </source>
</evidence>
<dbReference type="RefSeq" id="WP_395545364.1">
    <property type="nucleotide sequence ID" value="NZ_CP166302.1"/>
</dbReference>
<evidence type="ECO:0000256" key="3">
    <source>
        <dbReference type="ARBA" id="ARBA00022481"/>
    </source>
</evidence>
<evidence type="ECO:0000256" key="6">
    <source>
        <dbReference type="ARBA" id="ARBA00022989"/>
    </source>
</evidence>
<keyword evidence="8 10" id="KW-0807">Transducer</keyword>
<feature type="domain" description="Methyl-accepting transducer" evidence="12">
    <location>
        <begin position="372"/>
        <end position="608"/>
    </location>
</feature>
<keyword evidence="5 11" id="KW-0812">Transmembrane</keyword>
<evidence type="ECO:0000256" key="2">
    <source>
        <dbReference type="ARBA" id="ARBA00022475"/>
    </source>
</evidence>
<dbReference type="CDD" id="cd12912">
    <property type="entry name" value="PDC2_MCP_like"/>
    <property type="match status" value="1"/>
</dbReference>
<proteinExistence type="inferred from homology"/>
<evidence type="ECO:0000313" key="15">
    <source>
        <dbReference type="Proteomes" id="UP001610706"/>
    </source>
</evidence>
<dbReference type="SUPFAM" id="SSF58104">
    <property type="entry name" value="Methyl-accepting chemotaxis protein (MCP) signaling domain"/>
    <property type="match status" value="1"/>
</dbReference>
<reference evidence="14 15" key="1">
    <citation type="submission" date="2024-08" db="EMBL/GenBank/DDBJ databases">
        <title>Oceanimonas smirnovii Genome sequencing and assembly.</title>
        <authorList>
            <person name="Tang B."/>
        </authorList>
    </citation>
    <scope>NUCLEOTIDE SEQUENCE [LARGE SCALE GENOMIC DNA]</scope>
    <source>
        <strain evidence="14 15">OS2020-119</strain>
    </source>
</reference>
<dbReference type="SMART" id="SM00304">
    <property type="entry name" value="HAMP"/>
    <property type="match status" value="1"/>
</dbReference>
<dbReference type="CDD" id="cd11386">
    <property type="entry name" value="MCP_signal"/>
    <property type="match status" value="1"/>
</dbReference>
<comment type="caution">
    <text evidence="14">The sequence shown here is derived from an EMBL/GenBank/DDBJ whole genome shotgun (WGS) entry which is preliminary data.</text>
</comment>
<evidence type="ECO:0000256" key="5">
    <source>
        <dbReference type="ARBA" id="ARBA00022692"/>
    </source>
</evidence>
<evidence type="ECO:0000256" key="7">
    <source>
        <dbReference type="ARBA" id="ARBA00023136"/>
    </source>
</evidence>
<evidence type="ECO:0000256" key="1">
    <source>
        <dbReference type="ARBA" id="ARBA00004651"/>
    </source>
</evidence>
<feature type="transmembrane region" description="Helical" evidence="11">
    <location>
        <begin position="289"/>
        <end position="312"/>
    </location>
</feature>
<gene>
    <name evidence="14" type="ORF">AB9R89_08170</name>
</gene>